<evidence type="ECO:0000313" key="3">
    <source>
        <dbReference type="WBParaSite" id="scaffold1710_cov150.g3501"/>
    </source>
</evidence>
<accession>A0A915LR77</accession>
<evidence type="ECO:0000313" key="2">
    <source>
        <dbReference type="Proteomes" id="UP000887561"/>
    </source>
</evidence>
<sequence>MNSPLFGVKFFRCSNEIRKYSNANDNFQINEIVELKNRNKWVLGKIIGKEEGRYIVRVESGYRYGKIFRRYPNELREYDDIPNEMKHQISDLLEEASSSEPKSILKEGSPPPFQNVYKPQTSYNDPNLDDEDYAPDNKRVKKFCLTELSVLILILKEISIEKLEMFLEPNNELIDILKIFTKSILKDIGGPHLSTVVNNRQQLQKASTTTTKRLYADKRSTTATKKVCTPTNDRQQQQRKVCTPTNDRQQQQEGAVDKSSTIKKNVSVKFCHSDKMNKLDLQRILDAQQEKFEEMLARVLKKQAGNGQEEIETSIYSKLSSLMSEFSVDIPRDIT</sequence>
<feature type="region of interest" description="Disordered" evidence="1">
    <location>
        <begin position="96"/>
        <end position="132"/>
    </location>
</feature>
<proteinExistence type="predicted"/>
<dbReference type="AlphaFoldDB" id="A0A915LR77"/>
<feature type="region of interest" description="Disordered" evidence="1">
    <location>
        <begin position="221"/>
        <end position="259"/>
    </location>
</feature>
<name>A0A915LR77_MELJA</name>
<keyword evidence="2" id="KW-1185">Reference proteome</keyword>
<reference evidence="3" key="1">
    <citation type="submission" date="2022-11" db="UniProtKB">
        <authorList>
            <consortium name="WormBaseParasite"/>
        </authorList>
    </citation>
    <scope>IDENTIFICATION</scope>
</reference>
<organism evidence="2 3">
    <name type="scientific">Meloidogyne javanica</name>
    <name type="common">Root-knot nematode worm</name>
    <dbReference type="NCBI Taxonomy" id="6303"/>
    <lineage>
        <taxon>Eukaryota</taxon>
        <taxon>Metazoa</taxon>
        <taxon>Ecdysozoa</taxon>
        <taxon>Nematoda</taxon>
        <taxon>Chromadorea</taxon>
        <taxon>Rhabditida</taxon>
        <taxon>Tylenchina</taxon>
        <taxon>Tylenchomorpha</taxon>
        <taxon>Tylenchoidea</taxon>
        <taxon>Meloidogynidae</taxon>
        <taxon>Meloidogyninae</taxon>
        <taxon>Meloidogyne</taxon>
        <taxon>Meloidogyne incognita group</taxon>
    </lineage>
</organism>
<evidence type="ECO:0000256" key="1">
    <source>
        <dbReference type="SAM" id="MobiDB-lite"/>
    </source>
</evidence>
<dbReference type="WBParaSite" id="scaffold1710_cov150.g3501">
    <property type="protein sequence ID" value="scaffold1710_cov150.g3501"/>
    <property type="gene ID" value="scaffold1710_cov150.g3501"/>
</dbReference>
<dbReference type="Proteomes" id="UP000887561">
    <property type="component" value="Unplaced"/>
</dbReference>
<protein>
    <submittedName>
        <fullName evidence="3">SH3 domain-containing protein</fullName>
    </submittedName>
</protein>